<dbReference type="InterPro" id="IPR039425">
    <property type="entry name" value="RNA_pol_sigma-70-like"/>
</dbReference>
<gene>
    <name evidence="8" type="ORF">KSB_79760</name>
</gene>
<dbReference type="Pfam" id="PF08281">
    <property type="entry name" value="Sigma70_r4_2"/>
    <property type="match status" value="1"/>
</dbReference>
<evidence type="ECO:0000259" key="7">
    <source>
        <dbReference type="Pfam" id="PF08281"/>
    </source>
</evidence>
<dbReference type="EMBL" id="BNJG01000003">
    <property type="protein sequence ID" value="GHO59501.1"/>
    <property type="molecule type" value="Genomic_DNA"/>
</dbReference>
<evidence type="ECO:0000313" key="9">
    <source>
        <dbReference type="Proteomes" id="UP000654345"/>
    </source>
</evidence>
<dbReference type="InterPro" id="IPR036388">
    <property type="entry name" value="WH-like_DNA-bd_sf"/>
</dbReference>
<dbReference type="CDD" id="cd06171">
    <property type="entry name" value="Sigma70_r4"/>
    <property type="match status" value="1"/>
</dbReference>
<dbReference type="InterPro" id="IPR007627">
    <property type="entry name" value="RNA_pol_sigma70_r2"/>
</dbReference>
<reference evidence="8 9" key="1">
    <citation type="journal article" date="2021" name="Int. J. Syst. Evol. Microbiol.">
        <title>Reticulibacter mediterranei gen. nov., sp. nov., within the new family Reticulibacteraceae fam. nov., and Ktedonospora formicarum gen. nov., sp. nov., Ktedonobacter robiniae sp. nov., Dictyobacter formicarum sp. nov. and Dictyobacter arantiisoli sp. nov., belonging to the class Ktedonobacteria.</title>
        <authorList>
            <person name="Yabe S."/>
            <person name="Zheng Y."/>
            <person name="Wang C.M."/>
            <person name="Sakai Y."/>
            <person name="Abe K."/>
            <person name="Yokota A."/>
            <person name="Donadio S."/>
            <person name="Cavaletti L."/>
            <person name="Monciardini P."/>
        </authorList>
    </citation>
    <scope>NUCLEOTIDE SEQUENCE [LARGE SCALE GENOMIC DNA]</scope>
    <source>
        <strain evidence="8 9">SOSP1-30</strain>
    </source>
</reference>
<dbReference type="PANTHER" id="PTHR43133">
    <property type="entry name" value="RNA POLYMERASE ECF-TYPE SIGMA FACTO"/>
    <property type="match status" value="1"/>
</dbReference>
<evidence type="ECO:0000256" key="4">
    <source>
        <dbReference type="ARBA" id="ARBA00023125"/>
    </source>
</evidence>
<keyword evidence="3" id="KW-0731">Sigma factor</keyword>
<evidence type="ECO:0000256" key="2">
    <source>
        <dbReference type="ARBA" id="ARBA00023015"/>
    </source>
</evidence>
<dbReference type="SUPFAM" id="SSF88659">
    <property type="entry name" value="Sigma3 and sigma4 domains of RNA polymerase sigma factors"/>
    <property type="match status" value="1"/>
</dbReference>
<dbReference type="Pfam" id="PF04542">
    <property type="entry name" value="Sigma70_r2"/>
    <property type="match status" value="1"/>
</dbReference>
<dbReference type="SUPFAM" id="SSF88946">
    <property type="entry name" value="Sigma2 domain of RNA polymerase sigma factors"/>
    <property type="match status" value="1"/>
</dbReference>
<dbReference type="InterPro" id="IPR013324">
    <property type="entry name" value="RNA_pol_sigma_r3/r4-like"/>
</dbReference>
<comment type="caution">
    <text evidence="8">The sequence shown here is derived from an EMBL/GenBank/DDBJ whole genome shotgun (WGS) entry which is preliminary data.</text>
</comment>
<dbReference type="RefSeq" id="WP_201375681.1">
    <property type="nucleotide sequence ID" value="NZ_BNJG01000003.1"/>
</dbReference>
<proteinExistence type="inferred from homology"/>
<evidence type="ECO:0000256" key="3">
    <source>
        <dbReference type="ARBA" id="ARBA00023082"/>
    </source>
</evidence>
<dbReference type="NCBIfam" id="TIGR02937">
    <property type="entry name" value="sigma70-ECF"/>
    <property type="match status" value="1"/>
</dbReference>
<dbReference type="Gene3D" id="1.10.1740.10">
    <property type="match status" value="1"/>
</dbReference>
<keyword evidence="2" id="KW-0805">Transcription regulation</keyword>
<keyword evidence="9" id="KW-1185">Reference proteome</keyword>
<comment type="similarity">
    <text evidence="1">Belongs to the sigma-70 factor family. ECF subfamily.</text>
</comment>
<accession>A0ABQ3V2V3</accession>
<dbReference type="InterPro" id="IPR014284">
    <property type="entry name" value="RNA_pol_sigma-70_dom"/>
</dbReference>
<dbReference type="Proteomes" id="UP000654345">
    <property type="component" value="Unassembled WGS sequence"/>
</dbReference>
<dbReference type="InterPro" id="IPR013249">
    <property type="entry name" value="RNA_pol_sigma70_r4_t2"/>
</dbReference>
<feature type="domain" description="RNA polymerase sigma-70 region 2" evidence="6">
    <location>
        <begin position="14"/>
        <end position="82"/>
    </location>
</feature>
<dbReference type="PANTHER" id="PTHR43133:SF8">
    <property type="entry name" value="RNA POLYMERASE SIGMA FACTOR HI_1459-RELATED"/>
    <property type="match status" value="1"/>
</dbReference>
<keyword evidence="5" id="KW-0804">Transcription</keyword>
<feature type="domain" description="RNA polymerase sigma factor 70 region 4 type 2" evidence="7">
    <location>
        <begin position="114"/>
        <end position="166"/>
    </location>
</feature>
<evidence type="ECO:0000256" key="1">
    <source>
        <dbReference type="ARBA" id="ARBA00010641"/>
    </source>
</evidence>
<evidence type="ECO:0000313" key="8">
    <source>
        <dbReference type="EMBL" id="GHO59501.1"/>
    </source>
</evidence>
<dbReference type="Gene3D" id="1.10.10.10">
    <property type="entry name" value="Winged helix-like DNA-binding domain superfamily/Winged helix DNA-binding domain"/>
    <property type="match status" value="1"/>
</dbReference>
<evidence type="ECO:0000259" key="6">
    <source>
        <dbReference type="Pfam" id="PF04542"/>
    </source>
</evidence>
<protein>
    <submittedName>
        <fullName evidence="8">RNA polymerase sigma24 factor</fullName>
    </submittedName>
</protein>
<evidence type="ECO:0000256" key="5">
    <source>
        <dbReference type="ARBA" id="ARBA00023163"/>
    </source>
</evidence>
<organism evidence="8 9">
    <name type="scientific">Ktedonobacter robiniae</name>
    <dbReference type="NCBI Taxonomy" id="2778365"/>
    <lineage>
        <taxon>Bacteria</taxon>
        <taxon>Bacillati</taxon>
        <taxon>Chloroflexota</taxon>
        <taxon>Ktedonobacteria</taxon>
        <taxon>Ktedonobacterales</taxon>
        <taxon>Ktedonobacteraceae</taxon>
        <taxon>Ktedonobacter</taxon>
    </lineage>
</organism>
<sequence length="179" mass="21164">MQQPGLVPEQSMDLYERHAPAVLAYLLRQLGSREDAEDILLEVFTVVLEKGSALRQDERSLRPLIMAIARNKVVDHYRRSRRFPQVSLVGVEERIYEREEREPEQATLRQEEYQQLQRYVRNLPEMQREVLQLRFGEDMRCAEIAQVISKSESAVRALLYRALKLLRSVYDDERAERSF</sequence>
<name>A0ABQ3V2V3_9CHLR</name>
<keyword evidence="4" id="KW-0238">DNA-binding</keyword>
<dbReference type="InterPro" id="IPR013325">
    <property type="entry name" value="RNA_pol_sigma_r2"/>
</dbReference>